<comment type="caution">
    <text evidence="2">The sequence shown here is derived from an EMBL/GenBank/DDBJ whole genome shotgun (WGS) entry which is preliminary data.</text>
</comment>
<evidence type="ECO:0000256" key="1">
    <source>
        <dbReference type="SAM" id="MobiDB-lite"/>
    </source>
</evidence>
<dbReference type="Proteomes" id="UP001305779">
    <property type="component" value="Unassembled WGS sequence"/>
</dbReference>
<feature type="region of interest" description="Disordered" evidence="1">
    <location>
        <begin position="1"/>
        <end position="26"/>
    </location>
</feature>
<accession>A0ABR0E0R6</accession>
<organism evidence="2 3">
    <name type="scientific">Zasmidium cellare</name>
    <name type="common">Wine cellar mold</name>
    <name type="synonym">Racodium cellare</name>
    <dbReference type="NCBI Taxonomy" id="395010"/>
    <lineage>
        <taxon>Eukaryota</taxon>
        <taxon>Fungi</taxon>
        <taxon>Dikarya</taxon>
        <taxon>Ascomycota</taxon>
        <taxon>Pezizomycotina</taxon>
        <taxon>Dothideomycetes</taxon>
        <taxon>Dothideomycetidae</taxon>
        <taxon>Mycosphaerellales</taxon>
        <taxon>Mycosphaerellaceae</taxon>
        <taxon>Zasmidium</taxon>
    </lineage>
</organism>
<dbReference type="EMBL" id="JAXOVC010000012">
    <property type="protein sequence ID" value="KAK4495009.1"/>
    <property type="molecule type" value="Genomic_DNA"/>
</dbReference>
<feature type="region of interest" description="Disordered" evidence="1">
    <location>
        <begin position="309"/>
        <end position="345"/>
    </location>
</feature>
<proteinExistence type="predicted"/>
<evidence type="ECO:0000313" key="3">
    <source>
        <dbReference type="Proteomes" id="UP001305779"/>
    </source>
</evidence>
<feature type="region of interest" description="Disordered" evidence="1">
    <location>
        <begin position="488"/>
        <end position="512"/>
    </location>
</feature>
<evidence type="ECO:0000313" key="2">
    <source>
        <dbReference type="EMBL" id="KAK4495009.1"/>
    </source>
</evidence>
<protein>
    <submittedName>
        <fullName evidence="2">Uncharacterized protein</fullName>
    </submittedName>
</protein>
<reference evidence="2 3" key="1">
    <citation type="journal article" date="2023" name="G3 (Bethesda)">
        <title>A chromosome-level genome assembly of Zasmidium syzygii isolated from banana leaves.</title>
        <authorList>
            <person name="van Westerhoven A.C."/>
            <person name="Mehrabi R."/>
            <person name="Talebi R."/>
            <person name="Steentjes M.B.F."/>
            <person name="Corcolon B."/>
            <person name="Chong P.A."/>
            <person name="Kema G.H.J."/>
            <person name="Seidl M.F."/>
        </authorList>
    </citation>
    <scope>NUCLEOTIDE SEQUENCE [LARGE SCALE GENOMIC DNA]</scope>
    <source>
        <strain evidence="2 3">P124</strain>
    </source>
</reference>
<feature type="compositionally biased region" description="Polar residues" evidence="1">
    <location>
        <begin position="1"/>
        <end position="18"/>
    </location>
</feature>
<sequence length="637" mass="70006">MDDLNLASNMSTEQSSLSGRAPPSPPPYVAAAIAKGKKLIEAMNAAPDCSDSFQSKWTNIKDLQKPASGWIEEGGFPFDIPEAEGSGFGTAAQMIGINPGTDNGRNHAIGWKHTRTQASFNGIYNPARGVIISDGIWSPRHHGAHGNAVPEISQWSDVTFLQWQELTKDNGMLDKLQFVVHPNILPGVAKDIMKYLANDKLDEAKPPGYSFNLGTDGFAALLGSPLGAGTAYLLAQHKKQLGWKRVQSIKIFTVGQQESAEYQFILTIVPHPQSSSQQPGQRPSVRSEAVIGEDEATALDGLDHLTIEESSAPGRSSSNHGSAFKGNHMKRHNISDSKGGRRFQSIRRRCEEANLKRADKGESSTSPPLPLEDAVAKGQEVEALLSVKDGCDQIKPSEWKDFKSLGDWGWTTDTKYSFDRPKTYQIAQADNCVKPVIEQLYGNSQEEVPIIYKAQWEHSKPTTHDGQVYHPTHAYYLNHYTPKAIFGEANESPASKGPGESPPAGSPDRPLPKLQRWSDVVFIQQLERSRELHAQMRELEAVVRCEITLSSPSIGIVNEVTKVGNGKKPPGFAQAVSFTPGSKEFSALMGTPHGRGTAWFLLQHRDQLGRKCVVQIKVWWGSSDVPMPNVWYQLKEC</sequence>
<keyword evidence="3" id="KW-1185">Reference proteome</keyword>
<name>A0ABR0E0R6_ZASCE</name>
<gene>
    <name evidence="2" type="ORF">PRZ48_013336</name>
</gene>